<evidence type="ECO:0000259" key="6">
    <source>
        <dbReference type="PROSITE" id="PS51007"/>
    </source>
</evidence>
<dbReference type="Proteomes" id="UP000198992">
    <property type="component" value="Unassembled WGS sequence"/>
</dbReference>
<name>A0A1H4X6L8_9BRAD</name>
<evidence type="ECO:0000256" key="5">
    <source>
        <dbReference type="PROSITE-ProRule" id="PRU00433"/>
    </source>
</evidence>
<keyword evidence="3 5" id="KW-0479">Metal-binding</keyword>
<dbReference type="RefSeq" id="WP_338062324.1">
    <property type="nucleotide sequence ID" value="NZ_FNTH01000001.1"/>
</dbReference>
<dbReference type="InterPro" id="IPR009056">
    <property type="entry name" value="Cyt_c-like_dom"/>
</dbReference>
<dbReference type="SUPFAM" id="SSF46626">
    <property type="entry name" value="Cytochrome c"/>
    <property type="match status" value="1"/>
</dbReference>
<proteinExistence type="inferred from homology"/>
<dbReference type="GO" id="GO:0020037">
    <property type="term" value="F:heme binding"/>
    <property type="evidence" value="ECO:0007669"/>
    <property type="project" value="InterPro"/>
</dbReference>
<dbReference type="GO" id="GO:0009055">
    <property type="term" value="F:electron transfer activity"/>
    <property type="evidence" value="ECO:0007669"/>
    <property type="project" value="InterPro"/>
</dbReference>
<evidence type="ECO:0000313" key="8">
    <source>
        <dbReference type="Proteomes" id="UP000198992"/>
    </source>
</evidence>
<dbReference type="AlphaFoldDB" id="A0A1H4X6L8"/>
<organism evidence="7 8">
    <name type="scientific">Bradyrhizobium erythrophlei</name>
    <dbReference type="NCBI Taxonomy" id="1437360"/>
    <lineage>
        <taxon>Bacteria</taxon>
        <taxon>Pseudomonadati</taxon>
        <taxon>Pseudomonadota</taxon>
        <taxon>Alphaproteobacteria</taxon>
        <taxon>Hyphomicrobiales</taxon>
        <taxon>Nitrobacteraceae</taxon>
        <taxon>Bradyrhizobium</taxon>
    </lineage>
</organism>
<dbReference type="Pfam" id="PF13442">
    <property type="entry name" value="Cytochrome_CBB3"/>
    <property type="match status" value="1"/>
</dbReference>
<dbReference type="PANTHER" id="PTHR30024:SF45">
    <property type="entry name" value="ABC TRANSPORTER SUBSTRATE-BINDING PROTEIN"/>
    <property type="match status" value="1"/>
</dbReference>
<accession>A0A1H4X6L8</accession>
<evidence type="ECO:0000313" key="7">
    <source>
        <dbReference type="EMBL" id="SED01306.1"/>
    </source>
</evidence>
<dbReference type="Gene3D" id="1.10.760.10">
    <property type="entry name" value="Cytochrome c-like domain"/>
    <property type="match status" value="1"/>
</dbReference>
<gene>
    <name evidence="7" type="ORF">SAMN05444164_3406</name>
</gene>
<evidence type="ECO:0000256" key="3">
    <source>
        <dbReference type="ARBA" id="ARBA00022723"/>
    </source>
</evidence>
<keyword evidence="4 5" id="KW-0408">Iron</keyword>
<evidence type="ECO:0000256" key="1">
    <source>
        <dbReference type="ARBA" id="ARBA00010742"/>
    </source>
</evidence>
<dbReference type="SMART" id="SM00062">
    <property type="entry name" value="PBPb"/>
    <property type="match status" value="1"/>
</dbReference>
<feature type="domain" description="Cytochrome c" evidence="6">
    <location>
        <begin position="318"/>
        <end position="399"/>
    </location>
</feature>
<evidence type="ECO:0000256" key="2">
    <source>
        <dbReference type="ARBA" id="ARBA00022617"/>
    </source>
</evidence>
<dbReference type="InterPro" id="IPR001638">
    <property type="entry name" value="Solute-binding_3/MltF_N"/>
</dbReference>
<dbReference type="SUPFAM" id="SSF53850">
    <property type="entry name" value="Periplasmic binding protein-like II"/>
    <property type="match status" value="1"/>
</dbReference>
<dbReference type="PANTHER" id="PTHR30024">
    <property type="entry name" value="ALIPHATIC SULFONATES-BINDING PROTEIN-RELATED"/>
    <property type="match status" value="1"/>
</dbReference>
<dbReference type="PROSITE" id="PS51007">
    <property type="entry name" value="CYTC"/>
    <property type="match status" value="1"/>
</dbReference>
<protein>
    <submittedName>
        <fullName evidence="7">ABC-type amino acid transport substrate-binding protein</fullName>
    </submittedName>
</protein>
<dbReference type="EMBL" id="FNTH01000001">
    <property type="protein sequence ID" value="SED01306.1"/>
    <property type="molecule type" value="Genomic_DNA"/>
</dbReference>
<dbReference type="Gene3D" id="3.40.190.10">
    <property type="entry name" value="Periplasmic binding protein-like II"/>
    <property type="match status" value="2"/>
</dbReference>
<dbReference type="GO" id="GO:0046872">
    <property type="term" value="F:metal ion binding"/>
    <property type="evidence" value="ECO:0007669"/>
    <property type="project" value="UniProtKB-KW"/>
</dbReference>
<reference evidence="7 8" key="1">
    <citation type="submission" date="2016-10" db="EMBL/GenBank/DDBJ databases">
        <authorList>
            <person name="de Groot N.N."/>
        </authorList>
    </citation>
    <scope>NUCLEOTIDE SEQUENCE [LARGE SCALE GENOMIC DNA]</scope>
    <source>
        <strain evidence="7 8">MT12</strain>
    </source>
</reference>
<dbReference type="InterPro" id="IPR036909">
    <property type="entry name" value="Cyt_c-like_dom_sf"/>
</dbReference>
<evidence type="ECO:0000256" key="4">
    <source>
        <dbReference type="ARBA" id="ARBA00023004"/>
    </source>
</evidence>
<keyword evidence="2 5" id="KW-0349">Heme</keyword>
<comment type="similarity">
    <text evidence="1">Belongs to the bacterial solute-binding protein SsuA/TauA family.</text>
</comment>
<sequence length="406" mass="43787">MLVISGEFRGLCTNHGVRRLSGFLAMVAILAWVEPTSAADTSDVKPLRLCADPANLPYSSDDASKPGFYLEVGQVIGKALGRPVAYNWYKTYFGKRTVRVTLLGGQCDAMIGLPLSDDFMGPAVIFSRRISTQTYALVAAKEKAINSVEDLRGSRVAVQYQTAPQNLLALRDDIEKVSVLSPEEGMKALDLGTADVAFVWGPVAGWLNKTQYENRYKIQTVEGEGLSWDAAIGFSKTSKELRDQVDAVLPGLEQTIVDLATKYGLPNDPPIAVHAFATAPNPLTPQKAATADLPTAPSPSAIVAIASTERAPDAASSANVDAGKEVFNATCGHCHGIDAVQSERRIDLRRLQLRYGENARATFWTTVHEGRLSKGMPAWKEVLTDDALNDIYAFLLTLQTSAGTAN</sequence>